<dbReference type="InterPro" id="IPR036179">
    <property type="entry name" value="Ig-like_dom_sf"/>
</dbReference>
<feature type="transmembrane region" description="Helical" evidence="4">
    <location>
        <begin position="12"/>
        <end position="32"/>
    </location>
</feature>
<keyword evidence="2" id="KW-0393">Immunoglobulin domain</keyword>
<keyword evidence="1" id="KW-0677">Repeat</keyword>
<dbReference type="CDD" id="cd00096">
    <property type="entry name" value="Ig"/>
    <property type="match status" value="1"/>
</dbReference>
<dbReference type="InterPro" id="IPR013783">
    <property type="entry name" value="Ig-like_fold"/>
</dbReference>
<dbReference type="EMBL" id="WHWB01034030">
    <property type="protein sequence ID" value="KAJ7414814.1"/>
    <property type="molecule type" value="Genomic_DNA"/>
</dbReference>
<evidence type="ECO:0000256" key="4">
    <source>
        <dbReference type="SAM" id="Phobius"/>
    </source>
</evidence>
<evidence type="ECO:0000256" key="2">
    <source>
        <dbReference type="ARBA" id="ARBA00023319"/>
    </source>
</evidence>
<feature type="domain" description="Fibronectin type-III" evidence="6">
    <location>
        <begin position="611"/>
        <end position="710"/>
    </location>
</feature>
<accession>A0ABQ9D4G9</accession>
<evidence type="ECO:0000313" key="8">
    <source>
        <dbReference type="Proteomes" id="UP001145742"/>
    </source>
</evidence>
<keyword evidence="4" id="KW-0812">Transmembrane</keyword>
<dbReference type="Proteomes" id="UP001145742">
    <property type="component" value="Unassembled WGS sequence"/>
</dbReference>
<dbReference type="InterPro" id="IPR036116">
    <property type="entry name" value="FN3_sf"/>
</dbReference>
<dbReference type="InterPro" id="IPR050964">
    <property type="entry name" value="Striated_Muscle_Regulatory"/>
</dbReference>
<dbReference type="SUPFAM" id="SSF48726">
    <property type="entry name" value="Immunoglobulin"/>
    <property type="match status" value="7"/>
</dbReference>
<dbReference type="InterPro" id="IPR003961">
    <property type="entry name" value="FN3_dom"/>
</dbReference>
<evidence type="ECO:0000259" key="6">
    <source>
        <dbReference type="PROSITE" id="PS50853"/>
    </source>
</evidence>
<dbReference type="PROSITE" id="PS50853">
    <property type="entry name" value="FN3"/>
    <property type="match status" value="3"/>
</dbReference>
<reference evidence="7" key="1">
    <citation type="submission" date="2019-10" db="EMBL/GenBank/DDBJ databases">
        <authorList>
            <person name="Soares A.E.R."/>
            <person name="Aleixo A."/>
            <person name="Schneider P."/>
            <person name="Miyaki C.Y."/>
            <person name="Schneider M.P."/>
            <person name="Mello C."/>
            <person name="Vasconcelos A.T.R."/>
        </authorList>
    </citation>
    <scope>NUCLEOTIDE SEQUENCE</scope>
    <source>
        <tissue evidence="7">Muscle</tissue>
    </source>
</reference>
<proteinExistence type="predicted"/>
<dbReference type="CDD" id="cd00063">
    <property type="entry name" value="FN3"/>
    <property type="match status" value="3"/>
</dbReference>
<feature type="domain" description="Fibronectin type-III" evidence="6">
    <location>
        <begin position="711"/>
        <end position="804"/>
    </location>
</feature>
<dbReference type="SUPFAM" id="SSF49265">
    <property type="entry name" value="Fibronectin type III"/>
    <property type="match status" value="2"/>
</dbReference>
<sequence length="1086" mass="122716">MKRVKVLRFHVVVLKQMIICAFRFFMYFVFLFTDEDDPSVSTPPAVWSLGEGAPEESEKRDDSQRSTLFVEKPQSGTVSVGGNITFIAKVEAKDLLRKPNVKWFKGKWMDLASKAGKHLQLKESFERHTKIHTFEMHIIKAKENYAGNYRCEVSYKDKFDSCSFDLEVTESSQAAPSIDIRSAFKRREVKQQEEEPEVDVWDLLKNANPSEYEKIAFQYGITDLRGMLKRLKRMRREVKKSAAFAKGLDPAYQVDKGGKVRFMVELADPTVELKWYKNGQEIRPSAKYIFEHKGNQRILFINNCSMTDDARYYVTAGDEKCSTELFVRDPPILVTKGLEDTSTYVGERVELSCEVSEDDANVKWFRNGVELTNDPKSRYRIKVEGKKHTLIIEEAAKNDTATYSVMTTGGQSEAKLAVDLRPLKISLALQDQTVRLGQEIHLKCEISENVEGKWYKNGQLIEASDRVKLYHKGRIHRFVIPTSAVDDEGEYMFVPDAYNINIPCKVHIVDPPKLHLDGLGENNTVTVVAGSKLRLEIPITGEPTPKVVWSRGDKGITDSGRIRAETYPDSSCLVIDTAEREDSGPFRITLKNEAGEDTALINIKVVDVPDPPLAPNVTEVGEDWCIMTWEPPANDGGSPILGYFIERKKKQSSRWMRLNFELCKETTFEPKKMIEGVAYEVRVFAVNAIGSSKPSMPSKSFVPLAVTSPPTMLAVDGVTDTSVTMKWRPPDQIGAAGLDGYVIEYCFEGTEEWIVANPELTDKTKFTINGLPTGSKILVRVKAVNAAGESEPRYHPQPILVKEVIEPPKIRLPRHLKQTYTRRVGETVNLVIPFQGKPRAKVSWQKNGSPIDKNEINIRNTENDTIIFIRKAERGHSGEYDMKVEVENLVDKATIDIQIVDRPGPPEIVTIEDVWGENVNLSWKPPKDDGNAAITGYTIQKADKKSKVYKYPVYDDFDFTERPLFTQPLVNTFAVAGYNATLNCSVRGNPKPKITWLKNKVLIMNDPRYRMFSNQGVCTLEIRKPSPYDGGTYTCRAVNDLGEAEVDCKLEVKGGLSFFRLLMDGVPPHIIDSYMREVQADKTEGK</sequence>
<dbReference type="PANTHER" id="PTHR13817">
    <property type="entry name" value="TITIN"/>
    <property type="match status" value="1"/>
</dbReference>
<keyword evidence="8" id="KW-1185">Reference proteome</keyword>
<dbReference type="SMART" id="SM00060">
    <property type="entry name" value="FN3"/>
    <property type="match status" value="3"/>
</dbReference>
<keyword evidence="4" id="KW-0472">Membrane</keyword>
<dbReference type="Gene3D" id="2.60.40.10">
    <property type="entry name" value="Immunoglobulins"/>
    <property type="match status" value="10"/>
</dbReference>
<dbReference type="InterPro" id="IPR003599">
    <property type="entry name" value="Ig_sub"/>
</dbReference>
<feature type="domain" description="Ig-like" evidence="5">
    <location>
        <begin position="330"/>
        <end position="417"/>
    </location>
</feature>
<gene>
    <name evidence="7" type="primary">MYBPC1</name>
    <name evidence="7" type="ORF">WISP_81623</name>
</gene>
<feature type="domain" description="Ig-like" evidence="5">
    <location>
        <begin position="808"/>
        <end position="896"/>
    </location>
</feature>
<dbReference type="SMART" id="SM00409">
    <property type="entry name" value="IG"/>
    <property type="match status" value="7"/>
</dbReference>
<dbReference type="Pfam" id="PF07679">
    <property type="entry name" value="I-set"/>
    <property type="match status" value="7"/>
</dbReference>
<comment type="caution">
    <text evidence="7">The sequence shown here is derived from an EMBL/GenBank/DDBJ whole genome shotgun (WGS) entry which is preliminary data.</text>
</comment>
<dbReference type="Pfam" id="PF18362">
    <property type="entry name" value="THB"/>
    <property type="match status" value="1"/>
</dbReference>
<dbReference type="CDD" id="cd05894">
    <property type="entry name" value="Ig_C5_MyBP-C"/>
    <property type="match status" value="1"/>
</dbReference>
<protein>
    <submittedName>
        <fullName evidence="7">Myosin-binding protein C, slow-type</fullName>
    </submittedName>
</protein>
<evidence type="ECO:0000313" key="7">
    <source>
        <dbReference type="EMBL" id="KAJ7414814.1"/>
    </source>
</evidence>
<evidence type="ECO:0000256" key="3">
    <source>
        <dbReference type="SAM" id="MobiDB-lite"/>
    </source>
</evidence>
<feature type="domain" description="Ig-like" evidence="5">
    <location>
        <begin position="963"/>
        <end position="1047"/>
    </location>
</feature>
<dbReference type="PANTHER" id="PTHR13817:SF27">
    <property type="entry name" value="MYOSIN-BINDING PROTEIN C, SLOW-TYPE"/>
    <property type="match status" value="1"/>
</dbReference>
<dbReference type="InterPro" id="IPR003598">
    <property type="entry name" value="Ig_sub2"/>
</dbReference>
<name>A0ABQ9D4G9_9PASS</name>
<dbReference type="InterPro" id="IPR040849">
    <property type="entry name" value="MyBP-C_THB"/>
</dbReference>
<evidence type="ECO:0000259" key="5">
    <source>
        <dbReference type="PROSITE" id="PS50835"/>
    </source>
</evidence>
<dbReference type="InterPro" id="IPR013098">
    <property type="entry name" value="Ig_I-set"/>
</dbReference>
<dbReference type="PROSITE" id="PS50835">
    <property type="entry name" value="IG_LIKE"/>
    <property type="match status" value="4"/>
</dbReference>
<dbReference type="Pfam" id="PF00041">
    <property type="entry name" value="fn3"/>
    <property type="match status" value="2"/>
</dbReference>
<feature type="domain" description="Ig-like" evidence="5">
    <location>
        <begin position="512"/>
        <end position="602"/>
    </location>
</feature>
<keyword evidence="4" id="KW-1133">Transmembrane helix</keyword>
<dbReference type="InterPro" id="IPR007110">
    <property type="entry name" value="Ig-like_dom"/>
</dbReference>
<feature type="domain" description="Fibronectin type-III" evidence="6">
    <location>
        <begin position="905"/>
        <end position="998"/>
    </location>
</feature>
<feature type="region of interest" description="Disordered" evidence="3">
    <location>
        <begin position="43"/>
        <end position="66"/>
    </location>
</feature>
<organism evidence="7 8">
    <name type="scientific">Willisornis vidua</name>
    <name type="common">Xingu scale-backed antbird</name>
    <dbReference type="NCBI Taxonomy" id="1566151"/>
    <lineage>
        <taxon>Eukaryota</taxon>
        <taxon>Metazoa</taxon>
        <taxon>Chordata</taxon>
        <taxon>Craniata</taxon>
        <taxon>Vertebrata</taxon>
        <taxon>Euteleostomi</taxon>
        <taxon>Archelosauria</taxon>
        <taxon>Archosauria</taxon>
        <taxon>Dinosauria</taxon>
        <taxon>Saurischia</taxon>
        <taxon>Theropoda</taxon>
        <taxon>Coelurosauria</taxon>
        <taxon>Aves</taxon>
        <taxon>Neognathae</taxon>
        <taxon>Neoaves</taxon>
        <taxon>Telluraves</taxon>
        <taxon>Australaves</taxon>
        <taxon>Passeriformes</taxon>
        <taxon>Thamnophilidae</taxon>
        <taxon>Willisornis</taxon>
    </lineage>
</organism>
<evidence type="ECO:0000256" key="1">
    <source>
        <dbReference type="ARBA" id="ARBA00022737"/>
    </source>
</evidence>
<dbReference type="SMART" id="SM00408">
    <property type="entry name" value="IGc2"/>
    <property type="match status" value="4"/>
</dbReference>